<keyword evidence="7" id="KW-0547">Nucleotide-binding</keyword>
<dbReference type="GO" id="GO:0002949">
    <property type="term" value="P:tRNA threonylcarbamoyladenosine modification"/>
    <property type="evidence" value="ECO:0007669"/>
    <property type="project" value="InterPro"/>
</dbReference>
<evidence type="ECO:0000256" key="8">
    <source>
        <dbReference type="ARBA" id="ARBA00022840"/>
    </source>
</evidence>
<dbReference type="GO" id="GO:0046872">
    <property type="term" value="F:metal ion binding"/>
    <property type="evidence" value="ECO:0007669"/>
    <property type="project" value="UniProtKB-KW"/>
</dbReference>
<dbReference type="Proteomes" id="UP001069145">
    <property type="component" value="Unassembled WGS sequence"/>
</dbReference>
<keyword evidence="4" id="KW-0963">Cytoplasm</keyword>
<evidence type="ECO:0000256" key="4">
    <source>
        <dbReference type="ARBA" id="ARBA00022490"/>
    </source>
</evidence>
<dbReference type="InterPro" id="IPR027417">
    <property type="entry name" value="P-loop_NTPase"/>
</dbReference>
<keyword evidence="6" id="KW-0479">Metal-binding</keyword>
<comment type="subcellular location">
    <subcellularLocation>
        <location evidence="1">Cytoplasm</location>
    </subcellularLocation>
</comment>
<reference evidence="12 13" key="1">
    <citation type="submission" date="2020-12" db="EMBL/GenBank/DDBJ databases">
        <title>FDA dAtabase for Regulatory Grade micrObial Sequences (FDA-ARGOS): Supporting development and validation of Infectious Disease Dx tests.</title>
        <authorList>
            <person name="Sproer C."/>
            <person name="Gronow S."/>
            <person name="Severitt S."/>
            <person name="Schroder I."/>
            <person name="Tallon L."/>
            <person name="Sadzewicz L."/>
            <person name="Zhao X."/>
            <person name="Boylan J."/>
            <person name="Ott S."/>
            <person name="Bowen H."/>
            <person name="Vavikolanu K."/>
            <person name="Mehta A."/>
            <person name="Aluvathingal J."/>
            <person name="Nadendla S."/>
            <person name="Lowell S."/>
            <person name="Myers T."/>
            <person name="Yan Y."/>
            <person name="Sichtig H."/>
        </authorList>
    </citation>
    <scope>NUCLEOTIDE SEQUENCE [LARGE SCALE GENOMIC DNA]</scope>
    <source>
        <strain evidence="12 13">FDAARGOS_911</strain>
    </source>
</reference>
<dbReference type="EMBL" id="JAOTML010000009">
    <property type="protein sequence ID" value="MCY3053834.1"/>
    <property type="molecule type" value="Genomic_DNA"/>
</dbReference>
<dbReference type="Proteomes" id="UP000594771">
    <property type="component" value="Chromosome"/>
</dbReference>
<dbReference type="InterPro" id="IPR003442">
    <property type="entry name" value="T6A_TsaE"/>
</dbReference>
<name>A0A109REX1_9LACT</name>
<evidence type="ECO:0000256" key="1">
    <source>
        <dbReference type="ARBA" id="ARBA00004496"/>
    </source>
</evidence>
<dbReference type="AlphaFoldDB" id="A0A109REX1"/>
<evidence type="ECO:0000256" key="7">
    <source>
        <dbReference type="ARBA" id="ARBA00022741"/>
    </source>
</evidence>
<dbReference type="RefSeq" id="WP_060778553.1">
    <property type="nucleotide sequence ID" value="NZ_CAJHLF010000007.1"/>
</dbReference>
<dbReference type="NCBIfam" id="TIGR00150">
    <property type="entry name" value="T6A_YjeE"/>
    <property type="match status" value="1"/>
</dbReference>
<dbReference type="SUPFAM" id="SSF52540">
    <property type="entry name" value="P-loop containing nucleoside triphosphate hydrolases"/>
    <property type="match status" value="1"/>
</dbReference>
<dbReference type="PANTHER" id="PTHR33540">
    <property type="entry name" value="TRNA THREONYLCARBAMOYLADENOSINE BIOSYNTHESIS PROTEIN TSAE"/>
    <property type="match status" value="1"/>
</dbReference>
<dbReference type="GO" id="GO:0016740">
    <property type="term" value="F:transferase activity"/>
    <property type="evidence" value="ECO:0007669"/>
    <property type="project" value="UniProtKB-KW"/>
</dbReference>
<evidence type="ECO:0000313" key="13">
    <source>
        <dbReference type="Proteomes" id="UP000594771"/>
    </source>
</evidence>
<proteinExistence type="inferred from homology"/>
<evidence type="ECO:0000256" key="2">
    <source>
        <dbReference type="ARBA" id="ARBA00007599"/>
    </source>
</evidence>
<evidence type="ECO:0000256" key="10">
    <source>
        <dbReference type="ARBA" id="ARBA00032441"/>
    </source>
</evidence>
<gene>
    <name evidence="12" type="primary">tsaE</name>
    <name evidence="12" type="ORF">I6G68_03885</name>
    <name evidence="11" type="ORF">ODY43_07515</name>
</gene>
<keyword evidence="9" id="KW-0460">Magnesium</keyword>
<dbReference type="PANTHER" id="PTHR33540:SF2">
    <property type="entry name" value="TRNA THREONYLCARBAMOYLADENOSINE BIOSYNTHESIS PROTEIN TSAE"/>
    <property type="match status" value="1"/>
</dbReference>
<accession>A0A109REX1</accession>
<keyword evidence="5" id="KW-0819">tRNA processing</keyword>
<evidence type="ECO:0000313" key="12">
    <source>
        <dbReference type="EMBL" id="QPS02208.1"/>
    </source>
</evidence>
<dbReference type="Gene3D" id="3.40.50.300">
    <property type="entry name" value="P-loop containing nucleotide triphosphate hydrolases"/>
    <property type="match status" value="1"/>
</dbReference>
<dbReference type="Pfam" id="PF02367">
    <property type="entry name" value="TsaE"/>
    <property type="match status" value="1"/>
</dbReference>
<evidence type="ECO:0000256" key="9">
    <source>
        <dbReference type="ARBA" id="ARBA00022842"/>
    </source>
</evidence>
<evidence type="ECO:0000313" key="14">
    <source>
        <dbReference type="Proteomes" id="UP001069145"/>
    </source>
</evidence>
<reference evidence="11" key="2">
    <citation type="submission" date="2022-09" db="EMBL/GenBank/DDBJ databases">
        <title>Aerococcus urinae taxonomy study.</title>
        <authorList>
            <person name="Christensen J."/>
            <person name="Senneby E."/>
        </authorList>
    </citation>
    <scope>NUCLEOTIDE SEQUENCE</scope>
    <source>
        <strain evidence="11">NLD-066-U95</strain>
    </source>
</reference>
<dbReference type="OrthoDB" id="9815896at2"/>
<keyword evidence="14" id="KW-1185">Reference proteome</keyword>
<dbReference type="GO" id="GO:0005524">
    <property type="term" value="F:ATP binding"/>
    <property type="evidence" value="ECO:0007669"/>
    <property type="project" value="UniProtKB-KW"/>
</dbReference>
<protein>
    <recommendedName>
        <fullName evidence="3">tRNA threonylcarbamoyladenosine biosynthesis protein TsaE</fullName>
    </recommendedName>
    <alternativeName>
        <fullName evidence="10">t(6)A37 threonylcarbamoyladenosine biosynthesis protein TsaE</fullName>
    </alternativeName>
</protein>
<keyword evidence="8" id="KW-0067">ATP-binding</keyword>
<dbReference type="KEGG" id="aun:AWM73_06150"/>
<keyword evidence="12" id="KW-0808">Transferase</keyword>
<evidence type="ECO:0000256" key="5">
    <source>
        <dbReference type="ARBA" id="ARBA00022694"/>
    </source>
</evidence>
<evidence type="ECO:0000256" key="3">
    <source>
        <dbReference type="ARBA" id="ARBA00019010"/>
    </source>
</evidence>
<sequence>MSEIKWHNEKDTEKTAQKLADLVQAGDVICLEGDLGAGKTTFTGYFAHALGINKAIKSPTFTIMREYQMGRLPLYHMDAYRLEETGAEGLGIEEYLEGDGVTVIEWPQFIKEDLETPYLWLTIHKESATERRISLAYNGGRGQELAAELLESLAE</sequence>
<evidence type="ECO:0000313" key="11">
    <source>
        <dbReference type="EMBL" id="MCY3053834.1"/>
    </source>
</evidence>
<dbReference type="GO" id="GO:0005737">
    <property type="term" value="C:cytoplasm"/>
    <property type="evidence" value="ECO:0007669"/>
    <property type="project" value="UniProtKB-SubCell"/>
</dbReference>
<dbReference type="EMBL" id="CP065662">
    <property type="protein sequence ID" value="QPS02208.1"/>
    <property type="molecule type" value="Genomic_DNA"/>
</dbReference>
<organism evidence="12 13">
    <name type="scientific">Aerococcus urinae</name>
    <dbReference type="NCBI Taxonomy" id="1376"/>
    <lineage>
        <taxon>Bacteria</taxon>
        <taxon>Bacillati</taxon>
        <taxon>Bacillota</taxon>
        <taxon>Bacilli</taxon>
        <taxon>Lactobacillales</taxon>
        <taxon>Aerococcaceae</taxon>
        <taxon>Aerococcus</taxon>
    </lineage>
</organism>
<comment type="similarity">
    <text evidence="2">Belongs to the TsaE family.</text>
</comment>
<evidence type="ECO:0000256" key="6">
    <source>
        <dbReference type="ARBA" id="ARBA00022723"/>
    </source>
</evidence>
<dbReference type="GeneID" id="35767217"/>